<comment type="similarity">
    <text evidence="1">Belongs to the bacterial solute-binding protein 1 family.</text>
</comment>
<dbReference type="Gene3D" id="3.40.190.10">
    <property type="entry name" value="Periplasmic binding protein-like II"/>
    <property type="match status" value="2"/>
</dbReference>
<dbReference type="InterPro" id="IPR006059">
    <property type="entry name" value="SBP"/>
</dbReference>
<keyword evidence="2" id="KW-0813">Transport</keyword>
<dbReference type="GO" id="GO:0055085">
    <property type="term" value="P:transmembrane transport"/>
    <property type="evidence" value="ECO:0007669"/>
    <property type="project" value="InterPro"/>
</dbReference>
<evidence type="ECO:0000313" key="5">
    <source>
        <dbReference type="Proteomes" id="UP000051804"/>
    </source>
</evidence>
<proteinExistence type="inferred from homology"/>
<dbReference type="AlphaFoldDB" id="A0A0R1JRM8"/>
<dbReference type="PANTHER" id="PTHR30061:SF50">
    <property type="entry name" value="MALTOSE_MALTODEXTRIN-BINDING PERIPLASMIC PROTEIN"/>
    <property type="match status" value="1"/>
</dbReference>
<dbReference type="PANTHER" id="PTHR30061">
    <property type="entry name" value="MALTOSE-BINDING PERIPLASMIC PROTEIN"/>
    <property type="match status" value="1"/>
</dbReference>
<dbReference type="GO" id="GO:1901982">
    <property type="term" value="F:maltose binding"/>
    <property type="evidence" value="ECO:0007669"/>
    <property type="project" value="TreeGrafter"/>
</dbReference>
<gene>
    <name evidence="4" type="ORF">FD02_GL001766</name>
</gene>
<organism evidence="4 5">
    <name type="scientific">Lacticaseibacillus nasuensis JCM 17158</name>
    <dbReference type="NCBI Taxonomy" id="1291734"/>
    <lineage>
        <taxon>Bacteria</taxon>
        <taxon>Bacillati</taxon>
        <taxon>Bacillota</taxon>
        <taxon>Bacilli</taxon>
        <taxon>Lactobacillales</taxon>
        <taxon>Lactobacillaceae</taxon>
        <taxon>Lacticaseibacillus</taxon>
    </lineage>
</organism>
<evidence type="ECO:0000256" key="1">
    <source>
        <dbReference type="ARBA" id="ARBA00008520"/>
    </source>
</evidence>
<dbReference type="GO" id="GO:0015768">
    <property type="term" value="P:maltose transport"/>
    <property type="evidence" value="ECO:0007669"/>
    <property type="project" value="TreeGrafter"/>
</dbReference>
<dbReference type="SUPFAM" id="SSF53850">
    <property type="entry name" value="Periplasmic binding protein-like II"/>
    <property type="match status" value="1"/>
</dbReference>
<dbReference type="GO" id="GO:0055052">
    <property type="term" value="C:ATP-binding cassette (ABC) transporter complex, substrate-binding subunit-containing"/>
    <property type="evidence" value="ECO:0007669"/>
    <property type="project" value="TreeGrafter"/>
</dbReference>
<dbReference type="Pfam" id="PF13416">
    <property type="entry name" value="SBP_bac_8"/>
    <property type="match status" value="1"/>
</dbReference>
<sequence>MTVALTALMALGAAGCKQAKTQSAPIKITYWHRMTGSYNTALQHEIKAFNRSQSKYRVVGVSQGSYDALQEKIMAAAKSKTLPVMAQAPYTNIGDYVKAGFLTSFDANMLHGDAKLTAKQRADLYPSFLSTGKYQGKYYGLPFSVSTSVLFYNQTLMKKYGIAMPHTWADIEAAGKKVQAAKLAAVALDQSYDVTLEGMAQQAGAKEITASGKVNLGQPAVIDAAAKLLALRKAGILTTAGSDGYFTTDFVNQKTLFAIGSSASIPVLEQQAPKSLAWGTATIPAYAGHTGTPLNGNENVLFKTASKAQQRGAWLFSKFLMQGKQTAYWAAKTGYVPVAKSGTASATYQAYLKQHPAYQAAVDAVPASFGSTVFPGYTDYRNDLMDTVDSTLTKHVSAKAAFTKLAKQTEQIIAAQ</sequence>
<dbReference type="EMBL" id="AZDJ01000003">
    <property type="protein sequence ID" value="KRK73934.1"/>
    <property type="molecule type" value="Genomic_DNA"/>
</dbReference>
<evidence type="ECO:0000256" key="2">
    <source>
        <dbReference type="ARBA" id="ARBA00022448"/>
    </source>
</evidence>
<evidence type="ECO:0000256" key="3">
    <source>
        <dbReference type="ARBA" id="ARBA00022729"/>
    </source>
</evidence>
<dbReference type="PROSITE" id="PS01037">
    <property type="entry name" value="SBP_BACTERIAL_1"/>
    <property type="match status" value="1"/>
</dbReference>
<comment type="caution">
    <text evidence="4">The sequence shown here is derived from an EMBL/GenBank/DDBJ whole genome shotgun (WGS) entry which is preliminary data.</text>
</comment>
<dbReference type="PATRIC" id="fig|1291734.4.peg.1815"/>
<accession>A0A0R1JRM8</accession>
<reference evidence="4 5" key="1">
    <citation type="journal article" date="2015" name="Genome Announc.">
        <title>Expanding the biotechnology potential of lactobacilli through comparative genomics of 213 strains and associated genera.</title>
        <authorList>
            <person name="Sun Z."/>
            <person name="Harris H.M."/>
            <person name="McCann A."/>
            <person name="Guo C."/>
            <person name="Argimon S."/>
            <person name="Zhang W."/>
            <person name="Yang X."/>
            <person name="Jeffery I.B."/>
            <person name="Cooney J.C."/>
            <person name="Kagawa T.F."/>
            <person name="Liu W."/>
            <person name="Song Y."/>
            <person name="Salvetti E."/>
            <person name="Wrobel A."/>
            <person name="Rasinkangas P."/>
            <person name="Parkhill J."/>
            <person name="Rea M.C."/>
            <person name="O'Sullivan O."/>
            <person name="Ritari J."/>
            <person name="Douillard F.P."/>
            <person name="Paul Ross R."/>
            <person name="Yang R."/>
            <person name="Briner A.E."/>
            <person name="Felis G.E."/>
            <person name="de Vos W.M."/>
            <person name="Barrangou R."/>
            <person name="Klaenhammer T.R."/>
            <person name="Caufield P.W."/>
            <person name="Cui Y."/>
            <person name="Zhang H."/>
            <person name="O'Toole P.W."/>
        </authorList>
    </citation>
    <scope>NUCLEOTIDE SEQUENCE [LARGE SCALE GENOMIC DNA]</scope>
    <source>
        <strain evidence="4 5">JCM 17158</strain>
    </source>
</reference>
<keyword evidence="3" id="KW-0732">Signal</keyword>
<keyword evidence="5" id="KW-1185">Reference proteome</keyword>
<protein>
    <submittedName>
        <fullName evidence="4">Sugar ABC transporter periplasmic protein</fullName>
    </submittedName>
</protein>
<evidence type="ECO:0000313" key="4">
    <source>
        <dbReference type="EMBL" id="KRK73934.1"/>
    </source>
</evidence>
<dbReference type="Proteomes" id="UP000051804">
    <property type="component" value="Unassembled WGS sequence"/>
</dbReference>
<dbReference type="STRING" id="1291734.FD02_GL001766"/>
<dbReference type="GO" id="GO:0042956">
    <property type="term" value="P:maltodextrin transmembrane transport"/>
    <property type="evidence" value="ECO:0007669"/>
    <property type="project" value="TreeGrafter"/>
</dbReference>
<dbReference type="InterPro" id="IPR006061">
    <property type="entry name" value="SBP_1_CS"/>
</dbReference>
<name>A0A0R1JRM8_9LACO</name>